<keyword evidence="1" id="KW-1133">Transmembrane helix</keyword>
<keyword evidence="1" id="KW-0812">Transmembrane</keyword>
<proteinExistence type="predicted"/>
<feature type="transmembrane region" description="Helical" evidence="1">
    <location>
        <begin position="55"/>
        <end position="75"/>
    </location>
</feature>
<accession>A0A3P1XHY6</accession>
<dbReference type="RefSeq" id="WP_124752472.1">
    <property type="nucleotide sequence ID" value="NZ_RQYS01000062.1"/>
</dbReference>
<name>A0A3P1XHY6_TANFO</name>
<evidence type="ECO:0000256" key="1">
    <source>
        <dbReference type="SAM" id="Phobius"/>
    </source>
</evidence>
<protein>
    <recommendedName>
        <fullName evidence="4">GAF domain-containing protein</fullName>
    </recommendedName>
</protein>
<dbReference type="EMBL" id="RQYS01000062">
    <property type="protein sequence ID" value="RRD58379.1"/>
    <property type="molecule type" value="Genomic_DNA"/>
</dbReference>
<reference evidence="2 3" key="1">
    <citation type="submission" date="2018-11" db="EMBL/GenBank/DDBJ databases">
        <title>Genomes From Bacteria Associated with the Canine Oral Cavity: a Test Case for Automated Genome-Based Taxonomic Assignment.</title>
        <authorList>
            <person name="Coil D.A."/>
            <person name="Jospin G."/>
            <person name="Darling A.E."/>
            <person name="Wallis C."/>
            <person name="Davis I.J."/>
            <person name="Harris S."/>
            <person name="Eisen J.A."/>
            <person name="Holcombe L.J."/>
            <person name="O'Flynn C."/>
        </authorList>
    </citation>
    <scope>NUCLEOTIDE SEQUENCE [LARGE SCALE GENOMIC DNA]</scope>
    <source>
        <strain evidence="2 3">OH2617_COT-023</strain>
    </source>
</reference>
<dbReference type="AlphaFoldDB" id="A0A3P1XHY6"/>
<evidence type="ECO:0000313" key="3">
    <source>
        <dbReference type="Proteomes" id="UP000278609"/>
    </source>
</evidence>
<dbReference type="Proteomes" id="UP000278609">
    <property type="component" value="Unassembled WGS sequence"/>
</dbReference>
<evidence type="ECO:0008006" key="4">
    <source>
        <dbReference type="Google" id="ProtNLM"/>
    </source>
</evidence>
<gene>
    <name evidence="2" type="ORF">EII40_12035</name>
</gene>
<organism evidence="2 3">
    <name type="scientific">Tannerella forsythia</name>
    <name type="common">Bacteroides forsythus</name>
    <dbReference type="NCBI Taxonomy" id="28112"/>
    <lineage>
        <taxon>Bacteria</taxon>
        <taxon>Pseudomonadati</taxon>
        <taxon>Bacteroidota</taxon>
        <taxon>Bacteroidia</taxon>
        <taxon>Bacteroidales</taxon>
        <taxon>Tannerellaceae</taxon>
        <taxon>Tannerella</taxon>
    </lineage>
</organism>
<comment type="caution">
    <text evidence="2">The sequence shown here is derived from an EMBL/GenBank/DDBJ whole genome shotgun (WGS) entry which is preliminary data.</text>
</comment>
<sequence length="301" mass="34932">MTINYKELFNAFWYSFKEAFKWRIWKWFLTGSIGALSGTLQFGEKFFSLNKEKSILYAFIGLVSLFLLRFILIFFKESFKYFHETYKNSVYGEAIIILKDSFANAHAYRKRNGYDDTEFMRIMITFCNNLRDIYNKITDADCSVSLKVPRYDTSVSEHTILTNLTRDVKHGNRDTKTYTETKHNLLGNTAFTYCFNKVMTNAKEKHYINNKINETDNYLSTSKVCYDNGILPYNSELVIPIVPIVPNSDGNLDCHGFLCVDCDVKGAFHSKYDIALLEGVADGIYDLISLRNNFNSFKNIE</sequence>
<dbReference type="OrthoDB" id="1494748at2"/>
<keyword evidence="1" id="KW-0472">Membrane</keyword>
<evidence type="ECO:0000313" key="2">
    <source>
        <dbReference type="EMBL" id="RRD58379.1"/>
    </source>
</evidence>